<dbReference type="PROSITE" id="PS00523">
    <property type="entry name" value="SULFATASE_1"/>
    <property type="match status" value="1"/>
</dbReference>
<name>A0ABP8FGP2_9BACT</name>
<dbReference type="PROSITE" id="PS00149">
    <property type="entry name" value="SULFATASE_2"/>
    <property type="match status" value="1"/>
</dbReference>
<dbReference type="PANTHER" id="PTHR43108">
    <property type="entry name" value="N-ACETYLGLUCOSAMINE-6-SULFATASE FAMILY MEMBER"/>
    <property type="match status" value="1"/>
</dbReference>
<evidence type="ECO:0000313" key="5">
    <source>
        <dbReference type="Proteomes" id="UP001501207"/>
    </source>
</evidence>
<evidence type="ECO:0000313" key="4">
    <source>
        <dbReference type="EMBL" id="GAA4302906.1"/>
    </source>
</evidence>
<reference evidence="5" key="1">
    <citation type="journal article" date="2019" name="Int. J. Syst. Evol. Microbiol.">
        <title>The Global Catalogue of Microorganisms (GCM) 10K type strain sequencing project: providing services to taxonomists for standard genome sequencing and annotation.</title>
        <authorList>
            <consortium name="The Broad Institute Genomics Platform"/>
            <consortium name="The Broad Institute Genome Sequencing Center for Infectious Disease"/>
            <person name="Wu L."/>
            <person name="Ma J."/>
        </authorList>
    </citation>
    <scope>NUCLEOTIDE SEQUENCE [LARGE SCALE GENOMIC DNA]</scope>
    <source>
        <strain evidence="5">JCM 17664</strain>
    </source>
</reference>
<comment type="caution">
    <text evidence="4">The sequence shown here is derived from an EMBL/GenBank/DDBJ whole genome shotgun (WGS) entry which is preliminary data.</text>
</comment>
<dbReference type="InterPro" id="IPR017850">
    <property type="entry name" value="Alkaline_phosphatase_core_sf"/>
</dbReference>
<dbReference type="Pfam" id="PF16347">
    <property type="entry name" value="SGSH_C"/>
    <property type="match status" value="1"/>
</dbReference>
<evidence type="ECO:0000256" key="2">
    <source>
        <dbReference type="ARBA" id="ARBA00022801"/>
    </source>
</evidence>
<evidence type="ECO:0000259" key="3">
    <source>
        <dbReference type="Pfam" id="PF16347"/>
    </source>
</evidence>
<proteinExistence type="inferred from homology"/>
<dbReference type="InterPro" id="IPR032506">
    <property type="entry name" value="SGSH_C"/>
</dbReference>
<organism evidence="4 5">
    <name type="scientific">Compostibacter hankyongensis</name>
    <dbReference type="NCBI Taxonomy" id="1007089"/>
    <lineage>
        <taxon>Bacteria</taxon>
        <taxon>Pseudomonadati</taxon>
        <taxon>Bacteroidota</taxon>
        <taxon>Chitinophagia</taxon>
        <taxon>Chitinophagales</taxon>
        <taxon>Chitinophagaceae</taxon>
        <taxon>Compostibacter</taxon>
    </lineage>
</organism>
<dbReference type="SUPFAM" id="SSF53649">
    <property type="entry name" value="Alkaline phosphatase-like"/>
    <property type="match status" value="1"/>
</dbReference>
<evidence type="ECO:0000256" key="1">
    <source>
        <dbReference type="ARBA" id="ARBA00008779"/>
    </source>
</evidence>
<dbReference type="EMBL" id="BAABFN010000001">
    <property type="protein sequence ID" value="GAA4302906.1"/>
    <property type="molecule type" value="Genomic_DNA"/>
</dbReference>
<comment type="similarity">
    <text evidence="1">Belongs to the sulfatase family.</text>
</comment>
<keyword evidence="5" id="KW-1185">Reference proteome</keyword>
<dbReference type="InterPro" id="IPR024607">
    <property type="entry name" value="Sulfatase_CS"/>
</dbReference>
<dbReference type="PANTHER" id="PTHR43108:SF6">
    <property type="entry name" value="N-SULPHOGLUCOSAMINE SULPHOHYDROLASE"/>
    <property type="match status" value="1"/>
</dbReference>
<protein>
    <submittedName>
        <fullName evidence="4">Sulfatase</fullName>
    </submittedName>
</protein>
<dbReference type="Gene3D" id="3.40.720.10">
    <property type="entry name" value="Alkaline Phosphatase, subunit A"/>
    <property type="match status" value="2"/>
</dbReference>
<dbReference type="CDD" id="cd16031">
    <property type="entry name" value="G6S_like"/>
    <property type="match status" value="1"/>
</dbReference>
<feature type="domain" description="N-sulphoglucosamine sulphohydrolase C-terminal" evidence="3">
    <location>
        <begin position="319"/>
        <end position="469"/>
    </location>
</feature>
<keyword evidence="2" id="KW-0378">Hydrolase</keyword>
<accession>A0ABP8FGP2</accession>
<sequence>MADDHGYQAISACGSRFIRTPNIDRIAREGALMQNAFVTNSICSPSRAVILTGKYSHVNGMMDNGTYFDGKQQTLPKIFRANGYQTAIVGKWHLFTTPTGFDYWNILPDQGHYYSPHFIKMGKDTIYKGYVTDIITDLAINWIDQHKNAPFFLMLHHKAPHRNAMPPLQYLDKFNDVKFPLPSSFYEDYTGKPALQRQSISVKNDLDIRYDSKIPCDSCPVTQINSWAPGEYQKELAGLSLEQRAVWDSAYEKEYEIFKTLKTKDEVTRWQYQRYLEDYLRCIMSVDDNVGRVLKYLDETGLAKNTIVVYTSDQGFYLGEHGLYDKRFMYEEAFRTPMMIRYPQAVRPGNRLKEFVLNLDLAPTLLDLAGLKVPADMQGESMKPLLMKQKVKDWRDEIYYHYYEKSFNLTAHYGIRTRRYALIHFYNPVDAWELYDLKKDPTEVKNVYNDPHYKDVIATLKIHLKALQEKYRDDMKK</sequence>
<dbReference type="Proteomes" id="UP001501207">
    <property type="component" value="Unassembled WGS sequence"/>
</dbReference>
<gene>
    <name evidence="4" type="ORF">GCM10023143_05720</name>
</gene>